<evidence type="ECO:0000256" key="4">
    <source>
        <dbReference type="PIRSR" id="PIRSR037599-1"/>
    </source>
</evidence>
<evidence type="ECO:0000313" key="11">
    <source>
        <dbReference type="Proteomes" id="UP000290588"/>
    </source>
</evidence>
<evidence type="ECO:0000256" key="1">
    <source>
        <dbReference type="ARBA" id="ARBA00022723"/>
    </source>
</evidence>
<name>A0A347UAM4_9BACT</name>
<evidence type="ECO:0000313" key="10">
    <source>
        <dbReference type="Proteomes" id="UP000262582"/>
    </source>
</evidence>
<sequence length="153" mass="18194">MLNIETFKTIVENTPLISIDFVIRNKKNKILLGKRVNKPACNFLFTLGGRVYKNEKLDDAKKRILKDEIGLNIEEYNLKFIGIFEHFYDDSFADDNITTHYVNLAYEINVSYIQDLPKEQHNEYTWLSLYEIMNSKVVHKYVKEYFKIRGENE</sequence>
<reference evidence="9 11" key="1">
    <citation type="submission" date="2017-09" db="EMBL/GenBank/DDBJ databases">
        <title>Genomics of the genus Arcobacter.</title>
        <authorList>
            <person name="Perez-Cataluna A."/>
            <person name="Figueras M.J."/>
            <person name="Salas-Masso N."/>
        </authorList>
    </citation>
    <scope>NUCLEOTIDE SEQUENCE [LARGE SCALE GENOMIC DNA]</scope>
    <source>
        <strain evidence="9 11">CECT 7837</strain>
    </source>
</reference>
<evidence type="ECO:0000259" key="7">
    <source>
        <dbReference type="PROSITE" id="PS51462"/>
    </source>
</evidence>
<keyword evidence="3 5" id="KW-0460">Magnesium</keyword>
<dbReference type="OrthoDB" id="9761969at2"/>
<evidence type="ECO:0000256" key="3">
    <source>
        <dbReference type="ARBA" id="ARBA00022842"/>
    </source>
</evidence>
<dbReference type="EMBL" id="CP032097">
    <property type="protein sequence ID" value="AXX95902.1"/>
    <property type="molecule type" value="Genomic_DNA"/>
</dbReference>
<evidence type="ECO:0000313" key="8">
    <source>
        <dbReference type="EMBL" id="AXX95902.1"/>
    </source>
</evidence>
<dbReference type="Proteomes" id="UP000262582">
    <property type="component" value="Chromosome"/>
</dbReference>
<feature type="short sequence motif" description="Nudix box" evidence="6">
    <location>
        <begin position="49"/>
        <end position="70"/>
    </location>
</feature>
<dbReference type="InterPro" id="IPR000086">
    <property type="entry name" value="NUDIX_hydrolase_dom"/>
</dbReference>
<dbReference type="GO" id="GO:0046872">
    <property type="term" value="F:metal ion binding"/>
    <property type="evidence" value="ECO:0007669"/>
    <property type="project" value="UniProtKB-KW"/>
</dbReference>
<dbReference type="PANTHER" id="PTHR43046:SF12">
    <property type="entry name" value="GDP-MANNOSE MANNOSYL HYDROLASE"/>
    <property type="match status" value="1"/>
</dbReference>
<organism evidence="9 11">
    <name type="scientific">Arcobacter ellisii</name>
    <dbReference type="NCBI Taxonomy" id="913109"/>
    <lineage>
        <taxon>Bacteria</taxon>
        <taxon>Pseudomonadati</taxon>
        <taxon>Campylobacterota</taxon>
        <taxon>Epsilonproteobacteria</taxon>
        <taxon>Campylobacterales</taxon>
        <taxon>Arcobacteraceae</taxon>
        <taxon>Arcobacter</taxon>
    </lineage>
</organism>
<evidence type="ECO:0000256" key="5">
    <source>
        <dbReference type="PIRSR" id="PIRSR037599-3"/>
    </source>
</evidence>
<dbReference type="EMBL" id="NXIG01000010">
    <property type="protein sequence ID" value="RXI29760.1"/>
    <property type="molecule type" value="Genomic_DNA"/>
</dbReference>
<feature type="domain" description="Nudix hydrolase" evidence="7">
    <location>
        <begin position="12"/>
        <end position="150"/>
    </location>
</feature>
<dbReference type="CDD" id="cd03430">
    <property type="entry name" value="NUDIX_GDPMH_NudD"/>
    <property type="match status" value="1"/>
</dbReference>
<keyword evidence="10" id="KW-1185">Reference proteome</keyword>
<dbReference type="Proteomes" id="UP000290588">
    <property type="component" value="Unassembled WGS sequence"/>
</dbReference>
<dbReference type="PROSITE" id="PS51462">
    <property type="entry name" value="NUDIX"/>
    <property type="match status" value="1"/>
</dbReference>
<comment type="cofactor">
    <cofactor evidence="5">
        <name>Mg(2+)</name>
        <dbReference type="ChEBI" id="CHEBI:18420"/>
    </cofactor>
    <text evidence="5">Binds 1 Mg(2+) ion per subunit.</text>
</comment>
<feature type="site" description="Critical for catalysis" evidence="4">
    <location>
        <position position="121"/>
    </location>
</feature>
<dbReference type="KEGG" id="aell:AELL_2276"/>
<dbReference type="Gene3D" id="3.90.79.10">
    <property type="entry name" value="Nucleoside Triphosphate Pyrophosphohydrolase"/>
    <property type="match status" value="1"/>
</dbReference>
<protein>
    <submittedName>
        <fullName evidence="9">GDP-mannose mannosyl hydrolase</fullName>
    </submittedName>
    <submittedName>
        <fullName evidence="8">GDP-mannose mannosylhydrolase</fullName>
    </submittedName>
</protein>
<dbReference type="SUPFAM" id="SSF55811">
    <property type="entry name" value="Nudix"/>
    <property type="match status" value="1"/>
</dbReference>
<reference evidence="8 10" key="2">
    <citation type="submission" date="2018-08" db="EMBL/GenBank/DDBJ databases">
        <title>Complete genome of the Arcobacter ellisii type strain LMG 26155.</title>
        <authorList>
            <person name="Miller W.G."/>
            <person name="Yee E."/>
            <person name="Bono J.L."/>
        </authorList>
    </citation>
    <scope>NUCLEOTIDE SEQUENCE [LARGE SCALE GENOMIC DNA]</scope>
    <source>
        <strain evidence="8 10">LMG 26155</strain>
    </source>
</reference>
<dbReference type="GO" id="GO:0008727">
    <property type="term" value="F:GDP-mannose mannosyl hydrolase activity"/>
    <property type="evidence" value="ECO:0007669"/>
    <property type="project" value="InterPro"/>
</dbReference>
<proteinExistence type="predicted"/>
<dbReference type="InterPro" id="IPR015797">
    <property type="entry name" value="NUDIX_hydrolase-like_dom_sf"/>
</dbReference>
<keyword evidence="2 9" id="KW-0378">Hydrolase</keyword>
<dbReference type="InterPro" id="IPR033715">
    <property type="entry name" value="GDPMH"/>
</dbReference>
<feature type="binding site" evidence="5">
    <location>
        <position position="48"/>
    </location>
    <ligand>
        <name>Mg(2+)</name>
        <dbReference type="ChEBI" id="CHEBI:18420"/>
    </ligand>
</feature>
<accession>A0A347UAM4</accession>
<dbReference type="AlphaFoldDB" id="A0A347UAM4"/>
<keyword evidence="1 5" id="KW-0479">Metal-binding</keyword>
<feature type="binding site" evidence="5">
    <location>
        <position position="120"/>
    </location>
    <ligand>
        <name>Mg(2+)</name>
        <dbReference type="ChEBI" id="CHEBI:18420"/>
    </ligand>
</feature>
<dbReference type="RefSeq" id="WP_118918062.1">
    <property type="nucleotide sequence ID" value="NZ_CP032097.1"/>
</dbReference>
<dbReference type="NCBIfam" id="NF011963">
    <property type="entry name" value="PRK15434.1"/>
    <property type="match status" value="1"/>
</dbReference>
<dbReference type="PIRSF" id="PIRSF037599">
    <property type="entry name" value="GDPMH"/>
    <property type="match status" value="1"/>
</dbReference>
<evidence type="ECO:0000313" key="9">
    <source>
        <dbReference type="EMBL" id="RXI29760.1"/>
    </source>
</evidence>
<evidence type="ECO:0000256" key="2">
    <source>
        <dbReference type="ARBA" id="ARBA00022801"/>
    </source>
</evidence>
<dbReference type="PANTHER" id="PTHR43046">
    <property type="entry name" value="GDP-MANNOSE MANNOSYL HYDROLASE"/>
    <property type="match status" value="1"/>
</dbReference>
<evidence type="ECO:0000256" key="6">
    <source>
        <dbReference type="PIRSR" id="PIRSR037599-4"/>
    </source>
</evidence>
<gene>
    <name evidence="8" type="ORF">AELL_2276</name>
    <name evidence="9" type="ORF">CP962_10360</name>
</gene>
<dbReference type="Pfam" id="PF00293">
    <property type="entry name" value="NUDIX"/>
    <property type="match status" value="1"/>
</dbReference>
<feature type="binding site" evidence="5">
    <location>
        <position position="68"/>
    </location>
    <ligand>
        <name>Mg(2+)</name>
        <dbReference type="ChEBI" id="CHEBI:18420"/>
    </ligand>
</feature>